<dbReference type="AlphaFoldDB" id="M2P973"/>
<dbReference type="Proteomes" id="UP000011758">
    <property type="component" value="Unassembled WGS sequence"/>
</dbReference>
<sequence>MRIGISSCLIGICCTYRGDSNQTEWIKKLYETYECVLFCPEIKGGLSIPRDSSEIISSDPLVIKTCHGKNITESFVQGAKKEISRVDNDYIDVFILKKNSPSCGYGHIYDGTFSHTIVNGDGVFAGMLRKREYPVFCEDEQEEFEKWFHQQ</sequence>
<organism evidence="1 2">
    <name type="scientific">Eggerthia catenaformis OT 569 = DSM 20559</name>
    <dbReference type="NCBI Taxonomy" id="999415"/>
    <lineage>
        <taxon>Bacteria</taxon>
        <taxon>Bacillati</taxon>
        <taxon>Bacillota</taxon>
        <taxon>Erysipelotrichia</taxon>
        <taxon>Erysipelotrichales</taxon>
        <taxon>Coprobacillaceae</taxon>
        <taxon>Eggerthia</taxon>
    </lineage>
</organism>
<proteinExistence type="predicted"/>
<dbReference type="EMBL" id="AGEJ01000013">
    <property type="protein sequence ID" value="EMD16902.1"/>
    <property type="molecule type" value="Genomic_DNA"/>
</dbReference>
<reference evidence="1 2" key="1">
    <citation type="submission" date="2013-02" db="EMBL/GenBank/DDBJ databases">
        <title>The Genome Sequence of Lactobacillus catenaformis F0143.</title>
        <authorList>
            <consortium name="The Broad Institute Genome Sequencing Platform"/>
            <person name="Earl A."/>
            <person name="Ward D."/>
            <person name="Feldgarden M."/>
            <person name="Gevers D."/>
            <person name="Izard J."/>
            <person name="Blanton J.M."/>
            <person name="Mathney J."/>
            <person name="Dewhirst F.E."/>
            <person name="Young S.K."/>
            <person name="Zeng Q."/>
            <person name="Gargeya S."/>
            <person name="Fitzgerald M."/>
            <person name="Haas B."/>
            <person name="Abouelleil A."/>
            <person name="Alvarado L."/>
            <person name="Arachchi H.M."/>
            <person name="Berlin A."/>
            <person name="Chapman S.B."/>
            <person name="Gearin G."/>
            <person name="Goldberg J."/>
            <person name="Griggs A."/>
            <person name="Gujja S."/>
            <person name="Hansen M."/>
            <person name="Heiman D."/>
            <person name="Howarth C."/>
            <person name="Larimer J."/>
            <person name="Lui A."/>
            <person name="MacDonald P.J.P."/>
            <person name="McCowen C."/>
            <person name="Montmayeur A."/>
            <person name="Murphy C."/>
            <person name="Neiman D."/>
            <person name="Pearson M."/>
            <person name="Priest M."/>
            <person name="Roberts A."/>
            <person name="Saif S."/>
            <person name="Shea T."/>
            <person name="Sisk P."/>
            <person name="Stolte C."/>
            <person name="Sykes S."/>
            <person name="Wortman J."/>
            <person name="Nusbaum C."/>
            <person name="Birren B."/>
        </authorList>
    </citation>
    <scope>NUCLEOTIDE SEQUENCE [LARGE SCALE GENOMIC DNA]</scope>
    <source>
        <strain evidence="1 2">OT 569</strain>
    </source>
</reference>
<comment type="caution">
    <text evidence="1">The sequence shown here is derived from an EMBL/GenBank/DDBJ whole genome shotgun (WGS) entry which is preliminary data.</text>
</comment>
<dbReference type="InterPro" id="IPR007553">
    <property type="entry name" value="2-thiour_desulf"/>
</dbReference>
<dbReference type="Pfam" id="PF04463">
    <property type="entry name" value="2-thiour_desulf"/>
    <property type="match status" value="1"/>
</dbReference>
<dbReference type="eggNOG" id="COG1683">
    <property type="taxonomic scope" value="Bacteria"/>
</dbReference>
<evidence type="ECO:0000313" key="2">
    <source>
        <dbReference type="Proteomes" id="UP000011758"/>
    </source>
</evidence>
<dbReference type="BioCyc" id="ECAT999415-HMP:GTTI-967-MONOMER"/>
<dbReference type="OrthoDB" id="9797779at2"/>
<dbReference type="RefSeq" id="WP_004802555.1">
    <property type="nucleotide sequence ID" value="NZ_KB446647.1"/>
</dbReference>
<dbReference type="PANTHER" id="PTHR30087">
    <property type="entry name" value="INNER MEMBRANE PROTEIN"/>
    <property type="match status" value="1"/>
</dbReference>
<dbReference type="STRING" id="999415.HMPREF9943_00944"/>
<protein>
    <submittedName>
        <fullName evidence="1">Uncharacterized protein</fullName>
    </submittedName>
</protein>
<name>M2P973_9FIRM</name>
<keyword evidence="2" id="KW-1185">Reference proteome</keyword>
<gene>
    <name evidence="1" type="ORF">HMPREF9943_00944</name>
</gene>
<accession>M2P973</accession>
<dbReference type="PANTHER" id="PTHR30087:SF1">
    <property type="entry name" value="HYPOTHETICAL CYTOSOLIC PROTEIN"/>
    <property type="match status" value="1"/>
</dbReference>
<evidence type="ECO:0000313" key="1">
    <source>
        <dbReference type="EMBL" id="EMD16902.1"/>
    </source>
</evidence>